<protein>
    <submittedName>
        <fullName evidence="2">Uncharacterized protein</fullName>
    </submittedName>
</protein>
<evidence type="ECO:0000256" key="1">
    <source>
        <dbReference type="SAM" id="SignalP"/>
    </source>
</evidence>
<keyword evidence="1" id="KW-0732">Signal</keyword>
<organism evidence="2 3">
    <name type="scientific">Basidiobolus ranarum</name>
    <dbReference type="NCBI Taxonomy" id="34480"/>
    <lineage>
        <taxon>Eukaryota</taxon>
        <taxon>Fungi</taxon>
        <taxon>Fungi incertae sedis</taxon>
        <taxon>Zoopagomycota</taxon>
        <taxon>Entomophthoromycotina</taxon>
        <taxon>Basidiobolomycetes</taxon>
        <taxon>Basidiobolales</taxon>
        <taxon>Basidiobolaceae</taxon>
        <taxon>Basidiobolus</taxon>
    </lineage>
</organism>
<dbReference type="EMBL" id="JASJQH010010711">
    <property type="protein sequence ID" value="KAK9670785.1"/>
    <property type="molecule type" value="Genomic_DNA"/>
</dbReference>
<sequence>MKFSTIFVAIAFVISTVLAAPVPLDLSPVLGSVTNNPGGALSPVVDGLCDPALAIVKLNVAEVAHVDAFVCLAKSQPVPPEIEQATREVSSNCNVLKDSINALVSAPGLLEVRAVVCLPKVIVYVSVL</sequence>
<accession>A0ABR2VKB9</accession>
<keyword evidence="3" id="KW-1185">Reference proteome</keyword>
<gene>
    <name evidence="2" type="ORF">K7432_017478</name>
</gene>
<evidence type="ECO:0000313" key="3">
    <source>
        <dbReference type="Proteomes" id="UP001479436"/>
    </source>
</evidence>
<dbReference type="Proteomes" id="UP001479436">
    <property type="component" value="Unassembled WGS sequence"/>
</dbReference>
<proteinExistence type="predicted"/>
<evidence type="ECO:0000313" key="2">
    <source>
        <dbReference type="EMBL" id="KAK9670785.1"/>
    </source>
</evidence>
<feature type="signal peptide" evidence="1">
    <location>
        <begin position="1"/>
        <end position="19"/>
    </location>
</feature>
<name>A0ABR2VKB9_9FUNG</name>
<comment type="caution">
    <text evidence="2">The sequence shown here is derived from an EMBL/GenBank/DDBJ whole genome shotgun (WGS) entry which is preliminary data.</text>
</comment>
<reference evidence="2 3" key="1">
    <citation type="submission" date="2023-04" db="EMBL/GenBank/DDBJ databases">
        <title>Genome of Basidiobolus ranarum AG-B5.</title>
        <authorList>
            <person name="Stajich J.E."/>
            <person name="Carter-House D."/>
            <person name="Gryganskyi A."/>
        </authorList>
    </citation>
    <scope>NUCLEOTIDE SEQUENCE [LARGE SCALE GENOMIC DNA]</scope>
    <source>
        <strain evidence="2 3">AG-B5</strain>
    </source>
</reference>
<feature type="chain" id="PRO_5045047945" evidence="1">
    <location>
        <begin position="20"/>
        <end position="128"/>
    </location>
</feature>